<accession>A0A7K0EMP1</accession>
<dbReference type="EMBL" id="WJXZ01000010">
    <property type="protein sequence ID" value="MRS63097.1"/>
    <property type="molecule type" value="Genomic_DNA"/>
</dbReference>
<dbReference type="PROSITE" id="PS51257">
    <property type="entry name" value="PROKAR_LIPOPROTEIN"/>
    <property type="match status" value="1"/>
</dbReference>
<dbReference type="AlphaFoldDB" id="A0A7K0EMP1"/>
<dbReference type="Proteomes" id="UP000441754">
    <property type="component" value="Unassembled WGS sequence"/>
</dbReference>
<name>A0A7K0EMP1_9BACT</name>
<keyword evidence="2" id="KW-1185">Reference proteome</keyword>
<gene>
    <name evidence="1" type="ORF">GJJ30_17490</name>
</gene>
<organism evidence="1 2">
    <name type="scientific">Larkinella terrae</name>
    <dbReference type="NCBI Taxonomy" id="2025311"/>
    <lineage>
        <taxon>Bacteria</taxon>
        <taxon>Pseudomonadati</taxon>
        <taxon>Bacteroidota</taxon>
        <taxon>Cytophagia</taxon>
        <taxon>Cytophagales</taxon>
        <taxon>Spirosomataceae</taxon>
        <taxon>Larkinella</taxon>
    </lineage>
</organism>
<evidence type="ECO:0000313" key="2">
    <source>
        <dbReference type="Proteomes" id="UP000441754"/>
    </source>
</evidence>
<evidence type="ECO:0000313" key="1">
    <source>
        <dbReference type="EMBL" id="MRS63097.1"/>
    </source>
</evidence>
<dbReference type="RefSeq" id="WP_154176477.1">
    <property type="nucleotide sequence ID" value="NZ_WJXZ01000010.1"/>
</dbReference>
<proteinExistence type="predicted"/>
<reference evidence="1 2" key="1">
    <citation type="journal article" date="2018" name="Antonie Van Leeuwenhoek">
        <title>Larkinella terrae sp. nov., isolated from soil on Jeju Island, South Korea.</title>
        <authorList>
            <person name="Ten L.N."/>
            <person name="Jeon J."/>
            <person name="Park S.J."/>
            <person name="Park S."/>
            <person name="Lee S.Y."/>
            <person name="Kim M.K."/>
            <person name="Jung H.Y."/>
        </authorList>
    </citation>
    <scope>NUCLEOTIDE SEQUENCE [LARGE SCALE GENOMIC DNA]</scope>
    <source>
        <strain evidence="1 2">KCTC 52001</strain>
    </source>
</reference>
<sequence>MKLLFVSLIVLGLIAVSSCDSDKNKKGQYGEGLNSTQSKPYTVVGPIYNYSFRILRVVIDSGSHTPQEIVALINELRKHEYSRDTCAAVDIWDNAKALDIFETRENSKITEEWIRKNSAFMFEHFVASFDTEKAELQMYPHLDPYFYMERGGKKEMQAQRDTLQYADLKMLGLDD</sequence>
<comment type="caution">
    <text evidence="1">The sequence shown here is derived from an EMBL/GenBank/DDBJ whole genome shotgun (WGS) entry which is preliminary data.</text>
</comment>
<protein>
    <submittedName>
        <fullName evidence="1">Uncharacterized protein</fullName>
    </submittedName>
</protein>